<dbReference type="RefSeq" id="WP_066185452.1">
    <property type="nucleotide sequence ID" value="NZ_LCUJ01000002.1"/>
</dbReference>
<comment type="caution">
    <text evidence="1">The sequence shown here is derived from an EMBL/GenBank/DDBJ whole genome shotgun (WGS) entry which is preliminary data.</text>
</comment>
<protein>
    <submittedName>
        <fullName evidence="1">Uncharacterized protein</fullName>
    </submittedName>
</protein>
<gene>
    <name evidence="1" type="ORF">AAX29_00563</name>
</gene>
<dbReference type="AlphaFoldDB" id="A0A1C0B7L6"/>
<name>A0A1C0B7L6_9BACT</name>
<proteinExistence type="predicted"/>
<reference evidence="2" key="1">
    <citation type="submission" date="2015-05" db="EMBL/GenBank/DDBJ databases">
        <authorList>
            <person name="Rovetto F."/>
            <person name="Cocolin L."/>
            <person name="Illeghems K."/>
            <person name="Van Nieuwerburgh F."/>
            <person name="Houf K."/>
        </authorList>
    </citation>
    <scope>NUCLEOTIDE SEQUENCE [LARGE SCALE GENOMIC DNA]</scope>
    <source>
        <strain evidence="2">DU22</strain>
    </source>
</reference>
<evidence type="ECO:0000313" key="2">
    <source>
        <dbReference type="Proteomes" id="UP000093281"/>
    </source>
</evidence>
<evidence type="ECO:0000313" key="1">
    <source>
        <dbReference type="EMBL" id="OCL99522.1"/>
    </source>
</evidence>
<sequence>MSLKEAMKADLSVFYNSDEFAKECIYKDKKVSILFAKNDLDFFDVDTKRISGRADDFIGIEDGDILEIEGKKYTVINFSFESKPQLFISIKDM</sequence>
<organism evidence="1 2">
    <name type="scientific">Aliarcobacter thereius</name>
    <dbReference type="NCBI Taxonomy" id="544718"/>
    <lineage>
        <taxon>Bacteria</taxon>
        <taxon>Pseudomonadati</taxon>
        <taxon>Campylobacterota</taxon>
        <taxon>Epsilonproteobacteria</taxon>
        <taxon>Campylobacterales</taxon>
        <taxon>Arcobacteraceae</taxon>
        <taxon>Aliarcobacter</taxon>
    </lineage>
</organism>
<accession>A0A1C0B7L6</accession>
<dbReference type="EMBL" id="LCUJ01000002">
    <property type="protein sequence ID" value="OCL99522.1"/>
    <property type="molecule type" value="Genomic_DNA"/>
</dbReference>
<dbReference type="Proteomes" id="UP000093281">
    <property type="component" value="Unassembled WGS sequence"/>
</dbReference>